<dbReference type="AlphaFoldDB" id="H8Z1W0"/>
<sequence length="738" mass="81777">MSQLLRRLRALHPIRGYVERLTPTHVEGWVLHRGGRPIRLSLHLGHRRYPLTPVWSQRLDVAAREGERFAQAGFYCRLDPSLTAAAPSADAQAAIQIRANGRRLPQAPAATAARAERRQHWAALRALNAQLLDQPEAAVFPQACAIERQLGLSATARRDYWRSIIPLLCQQGEGQALASLAELPAWCAAEPTASAWERSLALVPPALRSDQAGLAQALDQLAQQPAQGWLNTECLRFAIGRLLVTDPAKPADPSRLAALQQAFLELLAGIGTDAFSRLYDLGLIDSLILLLRATQDAPPAQREALITAAIHCYGLCPSFWERLDRAWVAHPAALDAPLQAAQAQWQALHAAWCAPEPSPAQRLHALSAPLQAFARWGAADSIAFLHHLLGPLHSAPTPVPPEAEPLLALLDQLSPAEHERRRGWHQGATLWPPGVPTQAAHRIERLSAPQRLADLADAPLVVIAVLRNEATLLPHFLAHYRQLGIHRFIIIDNGSDDGSRETLLVQPDVLLYHAPGEYRHAQYGVAWQQAALGNLCAGQWTLLVDADEFLVYPGYPERPLTRLLSALDDQGRDAALTPLIDRYPQGDLADADFSRQAPMRAAPCHDRQPLLRWRLGSGNYSNAETQLSALRHRLLPEAAPNAFTAQKYALVRYRPWMRYAQGLHDVANARVGDLGLRLLHFKYHAGFRERVRVEIERGQHFDGAREYQGYWGMERGGFWDSEKSVEGCRLPLAAQKNK</sequence>
<evidence type="ECO:0008006" key="3">
    <source>
        <dbReference type="Google" id="ProtNLM"/>
    </source>
</evidence>
<name>H8Z1W0_9GAMM</name>
<dbReference type="CDD" id="cd00761">
    <property type="entry name" value="Glyco_tranf_GTA_type"/>
    <property type="match status" value="1"/>
</dbReference>
<protein>
    <recommendedName>
        <fullName evidence="3">Glycosyl transferase family 2</fullName>
    </recommendedName>
</protein>
<dbReference type="eggNOG" id="COG0463">
    <property type="taxonomic scope" value="Bacteria"/>
</dbReference>
<dbReference type="EMBL" id="JH603169">
    <property type="protein sequence ID" value="EIC22588.1"/>
    <property type="molecule type" value="Genomic_DNA"/>
</dbReference>
<organism evidence="1 2">
    <name type="scientific">Thiorhodovibrio frisius</name>
    <dbReference type="NCBI Taxonomy" id="631362"/>
    <lineage>
        <taxon>Bacteria</taxon>
        <taxon>Pseudomonadati</taxon>
        <taxon>Pseudomonadota</taxon>
        <taxon>Gammaproteobacteria</taxon>
        <taxon>Chromatiales</taxon>
        <taxon>Chromatiaceae</taxon>
        <taxon>Thiorhodovibrio</taxon>
    </lineage>
</organism>
<dbReference type="Pfam" id="PF13704">
    <property type="entry name" value="Glyco_tranf_2_4"/>
    <property type="match status" value="1"/>
</dbReference>
<dbReference type="Proteomes" id="UP000002964">
    <property type="component" value="Unassembled WGS sequence"/>
</dbReference>
<keyword evidence="2" id="KW-1185">Reference proteome</keyword>
<reference evidence="2" key="1">
    <citation type="submission" date="2011-06" db="EMBL/GenBank/DDBJ databases">
        <authorList>
            <consortium name="US DOE Joint Genome Institute (JGI-PGF)"/>
            <person name="Lucas S."/>
            <person name="Han J."/>
            <person name="Lapidus A."/>
            <person name="Cheng J.-F."/>
            <person name="Goodwin L."/>
            <person name="Pitluck S."/>
            <person name="Peters L."/>
            <person name="Land M.L."/>
            <person name="Hauser L."/>
            <person name="Vogl K."/>
            <person name="Liu Z."/>
            <person name="Overmann J."/>
            <person name="Frigaard N.-U."/>
            <person name="Bryant D.A."/>
            <person name="Woyke T.J."/>
        </authorList>
    </citation>
    <scope>NUCLEOTIDE SEQUENCE [LARGE SCALE GENOMIC DNA]</scope>
    <source>
        <strain evidence="2">970</strain>
    </source>
</reference>
<gene>
    <name evidence="1" type="ORF">Thi970DRAFT_02860</name>
</gene>
<dbReference type="OrthoDB" id="7981249at2"/>
<evidence type="ECO:0000313" key="1">
    <source>
        <dbReference type="EMBL" id="EIC22588.1"/>
    </source>
</evidence>
<reference evidence="1 2" key="2">
    <citation type="submission" date="2011-11" db="EMBL/GenBank/DDBJ databases">
        <authorList>
            <consortium name="US DOE Joint Genome Institute"/>
            <person name="Lucas S."/>
            <person name="Han J."/>
            <person name="Lapidus A."/>
            <person name="Cheng J.-F."/>
            <person name="Goodwin L."/>
            <person name="Pitluck S."/>
            <person name="Peters L."/>
            <person name="Ovchinnikova G."/>
            <person name="Zhang X."/>
            <person name="Detter J.C."/>
            <person name="Han C."/>
            <person name="Tapia R."/>
            <person name="Land M."/>
            <person name="Hauser L."/>
            <person name="Kyrpides N."/>
            <person name="Ivanova N."/>
            <person name="Pagani I."/>
            <person name="Vogl K."/>
            <person name="Liu Z."/>
            <person name="Overmann J."/>
            <person name="Frigaard N.-U."/>
            <person name="Bryant D."/>
            <person name="Woyke T."/>
        </authorList>
    </citation>
    <scope>NUCLEOTIDE SEQUENCE [LARGE SCALE GENOMIC DNA]</scope>
    <source>
        <strain evidence="1 2">970</strain>
    </source>
</reference>
<evidence type="ECO:0000313" key="2">
    <source>
        <dbReference type="Proteomes" id="UP000002964"/>
    </source>
</evidence>
<dbReference type="HOGENOM" id="CLU_375937_0_0_6"/>
<dbReference type="RefSeq" id="WP_009149512.1">
    <property type="nucleotide sequence ID" value="NZ_CP121471.1"/>
</dbReference>
<accession>H8Z1W0</accession>
<proteinExistence type="predicted"/>
<dbReference type="InterPro" id="IPR029044">
    <property type="entry name" value="Nucleotide-diphossugar_trans"/>
</dbReference>
<dbReference type="STRING" id="631362.Thi970DRAFT_02860"/>
<dbReference type="SUPFAM" id="SSF53448">
    <property type="entry name" value="Nucleotide-diphospho-sugar transferases"/>
    <property type="match status" value="1"/>
</dbReference>